<keyword evidence="2" id="KW-0547">Nucleotide-binding</keyword>
<dbReference type="RefSeq" id="WP_011699297.1">
    <property type="nucleotide sequence ID" value="NC_008554.1"/>
</dbReference>
<proteinExistence type="predicted"/>
<dbReference type="GO" id="GO:0005524">
    <property type="term" value="F:ATP binding"/>
    <property type="evidence" value="ECO:0007669"/>
    <property type="project" value="UniProtKB-KW"/>
</dbReference>
<keyword evidence="6" id="KW-1185">Reference proteome</keyword>
<dbReference type="InParanoid" id="A0LL27"/>
<dbReference type="eggNOG" id="COG1127">
    <property type="taxonomic scope" value="Bacteria"/>
</dbReference>
<feature type="domain" description="ABC transporter" evidence="4">
    <location>
        <begin position="8"/>
        <end position="244"/>
    </location>
</feature>
<name>A0LL27_SYNFM</name>
<organism evidence="5 6">
    <name type="scientific">Syntrophobacter fumaroxidans (strain DSM 10017 / MPOB)</name>
    <dbReference type="NCBI Taxonomy" id="335543"/>
    <lineage>
        <taxon>Bacteria</taxon>
        <taxon>Pseudomonadati</taxon>
        <taxon>Thermodesulfobacteriota</taxon>
        <taxon>Syntrophobacteria</taxon>
        <taxon>Syntrophobacterales</taxon>
        <taxon>Syntrophobacteraceae</taxon>
        <taxon>Syntrophobacter</taxon>
    </lineage>
</organism>
<evidence type="ECO:0000313" key="6">
    <source>
        <dbReference type="Proteomes" id="UP000001784"/>
    </source>
</evidence>
<dbReference type="HOGENOM" id="CLU_000604_1_22_7"/>
<accession>A0LL27</accession>
<dbReference type="CDD" id="cd03261">
    <property type="entry name" value="ABC_Org_Solvent_Resistant"/>
    <property type="match status" value="1"/>
</dbReference>
<dbReference type="FunCoup" id="A0LL27">
    <property type="interactions" value="285"/>
</dbReference>
<dbReference type="KEGG" id="sfu:Sfum_2449"/>
<dbReference type="InterPro" id="IPR003593">
    <property type="entry name" value="AAA+_ATPase"/>
</dbReference>
<dbReference type="InterPro" id="IPR027417">
    <property type="entry name" value="P-loop_NTPase"/>
</dbReference>
<dbReference type="Gene3D" id="3.40.50.300">
    <property type="entry name" value="P-loop containing nucleotide triphosphate hydrolases"/>
    <property type="match status" value="1"/>
</dbReference>
<protein>
    <submittedName>
        <fullName evidence="5">ABC transporter related</fullName>
    </submittedName>
</protein>
<dbReference type="STRING" id="335543.Sfum_2449"/>
<keyword evidence="1" id="KW-0813">Transport</keyword>
<dbReference type="Pfam" id="PF00005">
    <property type="entry name" value="ABC_tran"/>
    <property type="match status" value="1"/>
</dbReference>
<reference evidence="5 6" key="1">
    <citation type="submission" date="2006-10" db="EMBL/GenBank/DDBJ databases">
        <title>Complete sequence of Syntrophobacter fumaroxidans MPOB.</title>
        <authorList>
            <consortium name="US DOE Joint Genome Institute"/>
            <person name="Copeland A."/>
            <person name="Lucas S."/>
            <person name="Lapidus A."/>
            <person name="Barry K."/>
            <person name="Detter J.C."/>
            <person name="Glavina del Rio T."/>
            <person name="Hammon N."/>
            <person name="Israni S."/>
            <person name="Pitluck S."/>
            <person name="Goltsman E.G."/>
            <person name="Martinez M."/>
            <person name="Schmutz J."/>
            <person name="Larimer F."/>
            <person name="Land M."/>
            <person name="Hauser L."/>
            <person name="Kyrpides N."/>
            <person name="Kim E."/>
            <person name="Boone D.R."/>
            <person name="Brockman F."/>
            <person name="Culley D."/>
            <person name="Ferry J."/>
            <person name="Gunsalus R."/>
            <person name="McInerney M.J."/>
            <person name="Morrison M."/>
            <person name="Plugge C."/>
            <person name="Rohlin L."/>
            <person name="Scholten J."/>
            <person name="Sieber J."/>
            <person name="Stams A.J.M."/>
            <person name="Worm P."/>
            <person name="Henstra A.M."/>
            <person name="Richardson P."/>
        </authorList>
    </citation>
    <scope>NUCLEOTIDE SEQUENCE [LARGE SCALE GENOMIC DNA]</scope>
    <source>
        <strain evidence="6">DSM 10017 / MPOB</strain>
    </source>
</reference>
<dbReference type="AlphaFoldDB" id="A0LL27"/>
<dbReference type="PROSITE" id="PS00211">
    <property type="entry name" value="ABC_TRANSPORTER_1"/>
    <property type="match status" value="1"/>
</dbReference>
<evidence type="ECO:0000256" key="3">
    <source>
        <dbReference type="ARBA" id="ARBA00022840"/>
    </source>
</evidence>
<dbReference type="GO" id="GO:0016887">
    <property type="term" value="F:ATP hydrolysis activity"/>
    <property type="evidence" value="ECO:0007669"/>
    <property type="project" value="InterPro"/>
</dbReference>
<dbReference type="SMART" id="SM00382">
    <property type="entry name" value="AAA"/>
    <property type="match status" value="1"/>
</dbReference>
<evidence type="ECO:0000256" key="1">
    <source>
        <dbReference type="ARBA" id="ARBA00022448"/>
    </source>
</evidence>
<dbReference type="PROSITE" id="PS50893">
    <property type="entry name" value="ABC_TRANSPORTER_2"/>
    <property type="match status" value="1"/>
</dbReference>
<sequence>MAENQPMIQVRKLVKSFDGRVVLDGIDMTVETGKVTAIMGGSGCGKTTLLRHLIGIMRPDSGEILVKGKDITRFDETELDAYRKRFGMLFQMGALLNSLSVHDNIALPLREHTKLDEKIIGVMVKMKLELVGLRDFEHLKPSQLSGGMQKRVALARALALDPEIVFYDEPTSGLDPVVSGVIDQLIMDLSHRMNITSVVVTHDTRSAFKIAHRMVVLYRGKVVADGPPEAIRESTDPLVQQFIAGSPDGPIPLRQSSRDYLEDLLDME</sequence>
<dbReference type="PANTHER" id="PTHR43023:SF6">
    <property type="entry name" value="INTERMEMBRANE PHOSPHOLIPID TRANSPORT SYSTEM ATP-BINDING PROTEIN MLAF"/>
    <property type="match status" value="1"/>
</dbReference>
<keyword evidence="3" id="KW-0067">ATP-binding</keyword>
<dbReference type="EMBL" id="CP000478">
    <property type="protein sequence ID" value="ABK18129.1"/>
    <property type="molecule type" value="Genomic_DNA"/>
</dbReference>
<evidence type="ECO:0000256" key="2">
    <source>
        <dbReference type="ARBA" id="ARBA00022741"/>
    </source>
</evidence>
<dbReference type="PANTHER" id="PTHR43023">
    <property type="entry name" value="PROTEIN TRIGALACTOSYLDIACYLGLYCEROL 3, CHLOROPLASTIC"/>
    <property type="match status" value="1"/>
</dbReference>
<dbReference type="InterPro" id="IPR017871">
    <property type="entry name" value="ABC_transporter-like_CS"/>
</dbReference>
<dbReference type="InterPro" id="IPR003439">
    <property type="entry name" value="ABC_transporter-like_ATP-bd"/>
</dbReference>
<evidence type="ECO:0000313" key="5">
    <source>
        <dbReference type="EMBL" id="ABK18129.1"/>
    </source>
</evidence>
<evidence type="ECO:0000259" key="4">
    <source>
        <dbReference type="PROSITE" id="PS50893"/>
    </source>
</evidence>
<gene>
    <name evidence="5" type="ordered locus">Sfum_2449</name>
</gene>
<dbReference type="Proteomes" id="UP000001784">
    <property type="component" value="Chromosome"/>
</dbReference>
<dbReference type="SUPFAM" id="SSF52540">
    <property type="entry name" value="P-loop containing nucleoside triphosphate hydrolases"/>
    <property type="match status" value="1"/>
</dbReference>